<gene>
    <name evidence="9" type="ORF">J2T15_006066</name>
</gene>
<dbReference type="InterPro" id="IPR041171">
    <property type="entry name" value="SDR_Ig"/>
</dbReference>
<dbReference type="Pfam" id="PF00746">
    <property type="entry name" value="Gram_pos_anchor"/>
    <property type="match status" value="1"/>
</dbReference>
<dbReference type="InterPro" id="IPR019931">
    <property type="entry name" value="LPXTG_anchor"/>
</dbReference>
<dbReference type="Gene3D" id="2.60.40.1280">
    <property type="match status" value="1"/>
</dbReference>
<evidence type="ECO:0000256" key="1">
    <source>
        <dbReference type="ARBA" id="ARBA00004168"/>
    </source>
</evidence>
<evidence type="ECO:0000256" key="6">
    <source>
        <dbReference type="ARBA" id="ARBA00023088"/>
    </source>
</evidence>
<evidence type="ECO:0000256" key="5">
    <source>
        <dbReference type="ARBA" id="ARBA00022729"/>
    </source>
</evidence>
<comment type="subcellular location">
    <subcellularLocation>
        <location evidence="1">Secreted</location>
        <location evidence="1">Cell wall</location>
        <topology evidence="1">Peptidoglycan-anchor</topology>
    </subcellularLocation>
</comment>
<keyword evidence="5" id="KW-0732">Signal</keyword>
<proteinExistence type="inferred from homology"/>
<dbReference type="Gene3D" id="2.60.40.740">
    <property type="match status" value="5"/>
</dbReference>
<dbReference type="InterPro" id="IPR013783">
    <property type="entry name" value="Ig-like_fold"/>
</dbReference>
<evidence type="ECO:0000313" key="9">
    <source>
        <dbReference type="EMBL" id="MDQ0116585.1"/>
    </source>
</evidence>
<dbReference type="SUPFAM" id="SSF49478">
    <property type="entry name" value="Cna protein B-type domain"/>
    <property type="match status" value="2"/>
</dbReference>
<evidence type="ECO:0000259" key="8">
    <source>
        <dbReference type="PROSITE" id="PS50847"/>
    </source>
</evidence>
<dbReference type="EMBL" id="JAUSSU010000021">
    <property type="protein sequence ID" value="MDQ0116585.1"/>
    <property type="molecule type" value="Genomic_DNA"/>
</dbReference>
<evidence type="ECO:0000256" key="2">
    <source>
        <dbReference type="ARBA" id="ARBA00007257"/>
    </source>
</evidence>
<dbReference type="Gene3D" id="2.60.40.3440">
    <property type="match status" value="1"/>
</dbReference>
<reference evidence="9 10" key="1">
    <citation type="submission" date="2023-07" db="EMBL/GenBank/DDBJ databases">
        <title>Sorghum-associated microbial communities from plants grown in Nebraska, USA.</title>
        <authorList>
            <person name="Schachtman D."/>
        </authorList>
    </citation>
    <scope>NUCLEOTIDE SEQUENCE [LARGE SCALE GENOMIC DNA]</scope>
    <source>
        <strain evidence="9 10">CC482</strain>
    </source>
</reference>
<dbReference type="Pfam" id="PF17963">
    <property type="entry name" value="Big_9"/>
    <property type="match status" value="1"/>
</dbReference>
<dbReference type="InterPro" id="IPR008966">
    <property type="entry name" value="Adhesion_dom_sf"/>
</dbReference>
<protein>
    <submittedName>
        <fullName evidence="9">LPXTG-motif cell wall-anchored protein/uncharacterized repeat protein (TIGR01451 family)</fullName>
    </submittedName>
</protein>
<accession>A0ABT9UAB9</accession>
<feature type="region of interest" description="Disordered" evidence="7">
    <location>
        <begin position="1089"/>
        <end position="1179"/>
    </location>
</feature>
<comment type="similarity">
    <text evidence="2">Belongs to the serine-aspartate repeat-containing protein (SDr) family.</text>
</comment>
<dbReference type="Pfam" id="PF05737">
    <property type="entry name" value="Collagen_bind"/>
    <property type="match status" value="5"/>
</dbReference>
<dbReference type="InterPro" id="IPR041033">
    <property type="entry name" value="SpaA_PFL_dom_1"/>
</dbReference>
<dbReference type="Pfam" id="PF17802">
    <property type="entry name" value="SpaA"/>
    <property type="match status" value="2"/>
</dbReference>
<dbReference type="InterPro" id="IPR011252">
    <property type="entry name" value="Fibrogen-bd_dom1"/>
</dbReference>
<feature type="compositionally biased region" description="Basic and acidic residues" evidence="7">
    <location>
        <begin position="1146"/>
        <end position="1165"/>
    </location>
</feature>
<name>A0ABT9UAB9_PAEHA</name>
<evidence type="ECO:0000256" key="4">
    <source>
        <dbReference type="ARBA" id="ARBA00022525"/>
    </source>
</evidence>
<organism evidence="9 10">
    <name type="scientific">Paenibacillus harenae</name>
    <dbReference type="NCBI Taxonomy" id="306543"/>
    <lineage>
        <taxon>Bacteria</taxon>
        <taxon>Bacillati</taxon>
        <taxon>Bacillota</taxon>
        <taxon>Bacilli</taxon>
        <taxon>Bacillales</taxon>
        <taxon>Paenibacillaceae</taxon>
        <taxon>Paenibacillus</taxon>
    </lineage>
</organism>
<dbReference type="PROSITE" id="PS50847">
    <property type="entry name" value="GRAM_POS_ANCHORING"/>
    <property type="match status" value="1"/>
</dbReference>
<comment type="caution">
    <text evidence="9">The sequence shown here is derived from an EMBL/GenBank/DDBJ whole genome shotgun (WGS) entry which is preliminary data.</text>
</comment>
<dbReference type="NCBIfam" id="TIGR01451">
    <property type="entry name" value="B_ant_repeat"/>
    <property type="match status" value="1"/>
</dbReference>
<dbReference type="NCBIfam" id="TIGR01167">
    <property type="entry name" value="LPXTG_anchor"/>
    <property type="match status" value="1"/>
</dbReference>
<dbReference type="PANTHER" id="PTHR36108:SF13">
    <property type="entry name" value="COLOSSIN-B-RELATED"/>
    <property type="match status" value="1"/>
</dbReference>
<keyword evidence="4" id="KW-0964">Secreted</keyword>
<feature type="compositionally biased region" description="Polar residues" evidence="7">
    <location>
        <begin position="593"/>
        <end position="602"/>
    </location>
</feature>
<dbReference type="Proteomes" id="UP001229346">
    <property type="component" value="Unassembled WGS sequence"/>
</dbReference>
<dbReference type="InterPro" id="IPR008456">
    <property type="entry name" value="Collagen-bd_dom"/>
</dbReference>
<dbReference type="Gene3D" id="2.60.40.10">
    <property type="entry name" value="Immunoglobulins"/>
    <property type="match status" value="2"/>
</dbReference>
<feature type="domain" description="Gram-positive cocci surface proteins LPxTG" evidence="8">
    <location>
        <begin position="1236"/>
        <end position="1270"/>
    </location>
</feature>
<keyword evidence="6" id="KW-0572">Peptidoglycan-anchor</keyword>
<evidence type="ECO:0000313" key="10">
    <source>
        <dbReference type="Proteomes" id="UP001229346"/>
    </source>
</evidence>
<sequence>MKKKIAAMLVAFFLIFQYVSIGGITKQANAAAIADNIITSIKLTDTVSQDVIVQIDKATPPEVTADLQIELGQKLNIEYGYKLEAGHTYQNGDTFEFQLPPELVMYAAITNGQLKDGDDGEVGTFVASTNGKVTMTFNESIVDSEVAGSLSFWTYFSKASVNNKTEVPIQFNIGDGFTLHIKPNVSKSTTKDGVTDKSINAQNITWTIEVNKALNKVTNAKISDIIPAGLTFTDGTLKLEKLDIDTEGVASNPVTVDPADYSVTLPVDPANELVISLGDINSAYRLTYSTDINSSHINTQSFTNTVNFTGDNISPTSASKLVDNKRGELLKKSSTGYNESTQLIDWQIKYNFGENTINTASITDLFDDKHKLAGLVSVFEVPDPNTGAKGDLVPASDYTVVDHADAGKNGFILTFNSEINAAYIIEYQTEPTTNVYDDTQINNNVTTDGDTDSISRNIKQKFFSKSSSGIDFAARTIDWTISINGNGYDLHDMLFDDTFTNGGQQLVAGSLMIDGVLAANSGHTIHYKPTDTDLSTVEGFSVDFGDNGDPHTITYTTRYDFTDGSYDTSKTSYDNTGVLKWKEVELGVEKSRTTTPNRGSNPETRDNGFKNGRYYADTKEIAWEVGINYNSKTMPNAIVTDKLSSEQKYVENSLEVRHMTVSANGSTNNNGTIVDPADYTFSVVNEPDGQKLVIDFGNITSPYYVAFRSELEDEFINNESIVNNAILTADGYDPKTLSETVQIPKAGEYVAKSGDQNDSDPNVIDWTIYINRGQSTVENASIIDTPSSKQVIVDDSFVLYDTVVDGSGNVTKAGLTDTNQYAVKVEANPDPAAGEGDSIFTLTFNSVIKKPYILEYKTIIDAVDGDSLSNSVAFKGNGVDLVTIDEPSEVQVKLSGGDGSGSVYKGGLKIVKVDSADNTVMLEGAEFTLTRNSNGQQVGGTAITDTNGVATFTGLKYGQYTLKEISPPGDYKIVNTGEYQVTIDSQVTKEMTIANAKLTGNLTVTKVAANDDTKLLGNAIFDLYDSTKTTKLQQVTTDATGKAVFVNLPYGDYILKEFRAPAGYRIDGEGEYPITIDADEEAVTVTNQRRVITPDPEPEVTPSPSPTPVTSPEPTPVVTPEPTPVVTPAPSATPAPTTKPSPTPPIEKEVTKEDKPVKDKVDVPKKGNAKVGNLPEHGKVTVSPDGKWVYTPNPGYVGTDKFSIVVTNENGEVQTMFFEIDVEEIPQGQTPDVDTLPKTGDSSNIPFVALGVSLVLIGAALRLKRTSGHK</sequence>
<keyword evidence="10" id="KW-1185">Reference proteome</keyword>
<keyword evidence="3" id="KW-0134">Cell wall</keyword>
<evidence type="ECO:0000256" key="3">
    <source>
        <dbReference type="ARBA" id="ARBA00022512"/>
    </source>
</evidence>
<evidence type="ECO:0000256" key="7">
    <source>
        <dbReference type="SAM" id="MobiDB-lite"/>
    </source>
</evidence>
<dbReference type="Pfam" id="PF17961">
    <property type="entry name" value="Big_8"/>
    <property type="match status" value="1"/>
</dbReference>
<dbReference type="InterPro" id="IPR047589">
    <property type="entry name" value="DUF11_rpt"/>
</dbReference>
<dbReference type="PANTHER" id="PTHR36108">
    <property type="entry name" value="COLOSSIN-B-RELATED"/>
    <property type="match status" value="1"/>
</dbReference>
<feature type="compositionally biased region" description="Pro residues" evidence="7">
    <location>
        <begin position="1099"/>
        <end position="1145"/>
    </location>
</feature>
<dbReference type="RefSeq" id="WP_307208655.1">
    <property type="nucleotide sequence ID" value="NZ_JAUSSU010000021.1"/>
</dbReference>
<feature type="region of interest" description="Disordered" evidence="7">
    <location>
        <begin position="589"/>
        <end position="611"/>
    </location>
</feature>
<dbReference type="SUPFAM" id="SSF49401">
    <property type="entry name" value="Bacterial adhesins"/>
    <property type="match status" value="6"/>
</dbReference>